<reference evidence="2 3" key="1">
    <citation type="submission" date="2020-04" db="EMBL/GenBank/DDBJ databases">
        <title>Luteolibacter sp. G-1-1-1 isolated from soil.</title>
        <authorList>
            <person name="Dahal R.H."/>
        </authorList>
    </citation>
    <scope>NUCLEOTIDE SEQUENCE [LARGE SCALE GENOMIC DNA]</scope>
    <source>
        <strain evidence="2 3">G-1-1-1</strain>
    </source>
</reference>
<proteinExistence type="predicted"/>
<gene>
    <name evidence="2" type="ORF">HHL09_16345</name>
</gene>
<dbReference type="KEGG" id="luo:HHL09_16345"/>
<dbReference type="RefSeq" id="WP_169455692.1">
    <property type="nucleotide sequence ID" value="NZ_CP051774.1"/>
</dbReference>
<dbReference type="Proteomes" id="UP000501812">
    <property type="component" value="Chromosome"/>
</dbReference>
<keyword evidence="1" id="KW-0732">Signal</keyword>
<sequence>MKRIALSLAVLALAALAPAAEVLLQNQPPRFDNQGRFTLEVDVPAGSRHALLESLVPGPPASWRPLVAGAIDGRAAEVTFRLPANYAPKQIVRARTGPETTVPAAELNDPSLFTVSYESGIGEQVKIDFLRDAAVKMREWATLPRAESQAQLIAWANANPLVAEAVVSMPADNISIRFTDGDICILLNPQRGSVALTPQIAPAGTYDTQLLPEQRATAPLEIPAKQSNQITSLNNSGLGIPASKHAVTAHSLEAIFPDSAPTIGGWLTSAGYDVRTLSGTTVATVKSWSTSSNPLGVLFWQVHGCSFKKENGTESVALVTRQYASEALSKGDYKELRDSRQVLLAADLNQTVPYYTITSDFVRQHMHFAANSLVVIDACYGSNEDLAKAFIAAGAGSYASWDWESGKLSGEPCRKIFDRMLGTNEETPVSTVKERSFSQPIVQTWMWRKKYDFDPSPKYPGQTRPNATLIWKHHATNPSHILKPTILRILNQGLGGTPSERFSTLWLEGDFGDDPGEGKRNVMWGGQLQQVLKWEGLGRIYVRVPNPAPVGNVQVTVNRGYNSKSNEVPITQWTVPFTWVYTDAGSLTEKMDLTVKFRGDIHGERIYPEDPVSYSNVKFWCIADCSGTLSASGVYSPMEGVTLTYSGGSNMKSYDMATQQVPDGHLITNTGEMRGDGTFFNFHLDAGGMYKATYKYVLPDGGTMSQVVDNQSGFSSDGYFVPLPSFNSTYVFKAGNKTIPRGSGSATLSWPATGAVAIPTVDTAR</sequence>
<evidence type="ECO:0000313" key="3">
    <source>
        <dbReference type="Proteomes" id="UP000501812"/>
    </source>
</evidence>
<evidence type="ECO:0000256" key="1">
    <source>
        <dbReference type="SAM" id="SignalP"/>
    </source>
</evidence>
<protein>
    <submittedName>
        <fullName evidence="2">Uncharacterized protein</fullName>
    </submittedName>
</protein>
<dbReference type="AlphaFoldDB" id="A0A858RKA8"/>
<feature type="chain" id="PRO_5032975118" evidence="1">
    <location>
        <begin position="20"/>
        <end position="765"/>
    </location>
</feature>
<keyword evidence="3" id="KW-1185">Reference proteome</keyword>
<evidence type="ECO:0000313" key="2">
    <source>
        <dbReference type="EMBL" id="QJE97292.1"/>
    </source>
</evidence>
<organism evidence="2 3">
    <name type="scientific">Luteolibacter luteus</name>
    <dbReference type="NCBI Taxonomy" id="2728835"/>
    <lineage>
        <taxon>Bacteria</taxon>
        <taxon>Pseudomonadati</taxon>
        <taxon>Verrucomicrobiota</taxon>
        <taxon>Verrucomicrobiia</taxon>
        <taxon>Verrucomicrobiales</taxon>
        <taxon>Verrucomicrobiaceae</taxon>
        <taxon>Luteolibacter</taxon>
    </lineage>
</organism>
<name>A0A858RKA8_9BACT</name>
<feature type="signal peptide" evidence="1">
    <location>
        <begin position="1"/>
        <end position="19"/>
    </location>
</feature>
<dbReference type="EMBL" id="CP051774">
    <property type="protein sequence ID" value="QJE97292.1"/>
    <property type="molecule type" value="Genomic_DNA"/>
</dbReference>
<accession>A0A858RKA8</accession>